<sequence length="215" mass="24723">MDLQRLTSNFLIGILDYILRPEPRPPFEDHLELLIFHFNRCRNLEFTVIHDVDVVFVEILRTAKVLDDGLRSKLNGLVNLRRPVEFILDDTQRIMHRLSINIDAYYLGRNPAYTGPVMTKLLTEVSEIAKAVFKFNTEDLYSCTGLYEIVAVGLLVRLRISFTSIFGFKELPQFDLQGITVYQLGVLWRSDFADFIPKGSVSLFFSSIESIQDPA</sequence>
<gene>
    <name evidence="1" type="ORF">X797_008301</name>
</gene>
<evidence type="ECO:0000313" key="2">
    <source>
        <dbReference type="Proteomes" id="UP000030151"/>
    </source>
</evidence>
<protein>
    <submittedName>
        <fullName evidence="1">Uncharacterized protein</fullName>
    </submittedName>
</protein>
<name>A0A014N0J6_9HYPO</name>
<dbReference type="HOGENOM" id="CLU_1283516_0_0_1"/>
<evidence type="ECO:0000313" key="1">
    <source>
        <dbReference type="EMBL" id="EXU98587.1"/>
    </source>
</evidence>
<proteinExistence type="predicted"/>
<reference evidence="1 2" key="1">
    <citation type="submission" date="2014-02" db="EMBL/GenBank/DDBJ databases">
        <title>The genome sequence of the entomopathogenic fungus Metarhizium robertsii ARSEF 2575.</title>
        <authorList>
            <person name="Giuliano Garisto Donzelli B."/>
            <person name="Roe B.A."/>
            <person name="Macmil S.L."/>
            <person name="Krasnoff S.B."/>
            <person name="Gibson D.M."/>
        </authorList>
    </citation>
    <scope>NUCLEOTIDE SEQUENCE [LARGE SCALE GENOMIC DNA]</scope>
    <source>
        <strain evidence="1 2">ARSEF 2575</strain>
    </source>
</reference>
<dbReference type="Proteomes" id="UP000030151">
    <property type="component" value="Unassembled WGS sequence"/>
</dbReference>
<dbReference type="EMBL" id="JELW01000025">
    <property type="protein sequence ID" value="EXU98587.1"/>
    <property type="molecule type" value="Genomic_DNA"/>
</dbReference>
<comment type="caution">
    <text evidence="1">The sequence shown here is derived from an EMBL/GenBank/DDBJ whole genome shotgun (WGS) entry which is preliminary data.</text>
</comment>
<dbReference type="AlphaFoldDB" id="A0A014N0J6"/>
<accession>A0A014N0J6</accession>
<organism evidence="1 2">
    <name type="scientific">Metarhizium robertsii</name>
    <dbReference type="NCBI Taxonomy" id="568076"/>
    <lineage>
        <taxon>Eukaryota</taxon>
        <taxon>Fungi</taxon>
        <taxon>Dikarya</taxon>
        <taxon>Ascomycota</taxon>
        <taxon>Pezizomycotina</taxon>
        <taxon>Sordariomycetes</taxon>
        <taxon>Hypocreomycetidae</taxon>
        <taxon>Hypocreales</taxon>
        <taxon>Clavicipitaceae</taxon>
        <taxon>Metarhizium</taxon>
    </lineage>
</organism>